<keyword evidence="22" id="KW-1185">Reference proteome</keyword>
<dbReference type="SMART" id="SM00282">
    <property type="entry name" value="LamG"/>
    <property type="match status" value="2"/>
</dbReference>
<evidence type="ECO:0000256" key="11">
    <source>
        <dbReference type="ARBA" id="ARBA00023084"/>
    </source>
</evidence>
<keyword evidence="7" id="KW-0165">Cleavage on pair of basic residues</keyword>
<dbReference type="SMART" id="SM00069">
    <property type="entry name" value="GLA"/>
    <property type="match status" value="1"/>
</dbReference>
<dbReference type="PROSITE" id="PS00011">
    <property type="entry name" value="GLA_1"/>
    <property type="match status" value="1"/>
</dbReference>
<comment type="function">
    <text evidence="1">Anticoagulant plasma protein; it is a cofactor to activated protein C in the degradation of coagulation factors Va and VIIIa. It helps to prevent coagulation and stimulating fibrinolysis.</text>
</comment>
<gene>
    <name evidence="23" type="primary">PROS1</name>
</gene>
<dbReference type="PROSITE" id="PS01186">
    <property type="entry name" value="EGF_2"/>
    <property type="match status" value="3"/>
</dbReference>
<dbReference type="PROSITE" id="PS50998">
    <property type="entry name" value="GLA_2"/>
    <property type="match status" value="1"/>
</dbReference>
<dbReference type="InterPro" id="IPR000294">
    <property type="entry name" value="GLA_domain"/>
</dbReference>
<dbReference type="GO" id="GO:0005509">
    <property type="term" value="F:calcium ion binding"/>
    <property type="evidence" value="ECO:0007669"/>
    <property type="project" value="InterPro"/>
</dbReference>
<dbReference type="SUPFAM" id="SSF57630">
    <property type="entry name" value="GLA-domain"/>
    <property type="match status" value="1"/>
</dbReference>
<evidence type="ECO:0000259" key="21">
    <source>
        <dbReference type="PROSITE" id="PS50998"/>
    </source>
</evidence>
<evidence type="ECO:0000256" key="15">
    <source>
        <dbReference type="ARBA" id="ARBA00023281"/>
    </source>
</evidence>
<dbReference type="PROSITE" id="PS50025">
    <property type="entry name" value="LAM_G_DOMAIN"/>
    <property type="match status" value="2"/>
</dbReference>
<dbReference type="Pfam" id="PF12662">
    <property type="entry name" value="cEGF"/>
    <property type="match status" value="1"/>
</dbReference>
<evidence type="ECO:0000256" key="13">
    <source>
        <dbReference type="ARBA" id="ARBA00023157"/>
    </source>
</evidence>
<reference evidence="23" key="1">
    <citation type="submission" date="2025-08" db="UniProtKB">
        <authorList>
            <consortium name="RefSeq"/>
        </authorList>
    </citation>
    <scope>IDENTIFICATION</scope>
</reference>
<keyword evidence="14" id="KW-0325">Glycoprotein</keyword>
<dbReference type="InterPro" id="IPR018097">
    <property type="entry name" value="EGF_Ca-bd_CS"/>
</dbReference>
<dbReference type="SMART" id="SM00181">
    <property type="entry name" value="EGF"/>
    <property type="match status" value="4"/>
</dbReference>
<dbReference type="InParanoid" id="A0A6J0UYV8"/>
<sequence length="771" mass="86168">MSSFRKPPDPIPQQVPPAVPPAFPRSSRTIGTWQKHFPAASRSLARSQAPCKQGRARCLRADARTPLPLLDPPRQTPAPHIAALPLRMRLPCMVCLLLSCLGAAAIAPSEARTFLSQHHASEFLVRNRRANSFMEERMKGNLERECIEEYCNKEEAREIFENNPETDYFYPIYLDCLASFRAGMVRVPPLSSNTPTDLRSCVKAISNQCIPLPCNEDGYKECRDGQARFTCICKPGWQGEKCEEDINECEDPANRNGGCSQTCINFPGSYRCQCEDGYYIQPNKLDCKDRNECMLYQNICGTAQCKNTPGKYECECPAGYAYNITGKKCEDVDECAENACSQICINSPGSYTCYCDGKKGYQLSSDMRTCEAVPECLPLNLEKNYELLSLAEQFIGIPVLYLRFRLPEVTRFSAEFDFRTYDNEGVILYAESTDSTAWVLLALRDGKIEIQFKNELAMKVTSGGKAINDGLWHMISVEELDHSISVKIAKEAVMNINSPRNLFKQSNGFLEAKVYIAGLPRKVDNTLIKPINPRLDGCIRAWNLLNQGNSGVKDIIQQKQSKHCLISVGRGSYYPGTGVAKFRINYNDSLSSTEDWLINITMTIRPSKATGLMFALVSDETVPLALSIVDSSSPNLKDIIVSIENIIVARLDSNRLCTSRRVLVELKVTRQLLELKVDSHSHTTYSEEQLTVLHQAMNGSVDTYLGGIPDVPVEATPVTVFYHGCMEVKINDKQLDLDEAISKKNDIRSHSCPLLIEEMHSSEATDVPSVH</sequence>
<dbReference type="InterPro" id="IPR000152">
    <property type="entry name" value="EGF-type_Asp/Asn_hydroxyl_site"/>
</dbReference>
<accession>A0A6J0UYV8</accession>
<feature type="disulfide bond" evidence="16">
    <location>
        <begin position="214"/>
        <end position="231"/>
    </location>
</feature>
<evidence type="ECO:0000256" key="3">
    <source>
        <dbReference type="ARBA" id="ARBA00017875"/>
    </source>
</evidence>
<keyword evidence="11" id="KW-0094">Blood coagulation</keyword>
<evidence type="ECO:0000313" key="22">
    <source>
        <dbReference type="Proteomes" id="UP001652642"/>
    </source>
</evidence>
<feature type="region of interest" description="Disordered" evidence="18">
    <location>
        <begin position="1"/>
        <end position="27"/>
    </location>
</feature>
<feature type="disulfide bond" evidence="16">
    <location>
        <begin position="233"/>
        <end position="242"/>
    </location>
</feature>
<dbReference type="InterPro" id="IPR000742">
    <property type="entry name" value="EGF"/>
</dbReference>
<dbReference type="InterPro" id="IPR026823">
    <property type="entry name" value="cEGF"/>
</dbReference>
<evidence type="ECO:0000256" key="16">
    <source>
        <dbReference type="PROSITE-ProRule" id="PRU00076"/>
    </source>
</evidence>
<feature type="domain" description="EGF-like" evidence="20">
    <location>
        <begin position="205"/>
        <end position="243"/>
    </location>
</feature>
<feature type="domain" description="EGF-like" evidence="20">
    <location>
        <begin position="289"/>
        <end position="330"/>
    </location>
</feature>
<evidence type="ECO:0000256" key="18">
    <source>
        <dbReference type="SAM" id="MobiDB-lite"/>
    </source>
</evidence>
<feature type="domain" description="Gla" evidence="21">
    <location>
        <begin position="129"/>
        <end position="175"/>
    </location>
</feature>
<keyword evidence="6 16" id="KW-0245">EGF-like domain</keyword>
<keyword evidence="9" id="KW-0677">Repeat</keyword>
<evidence type="ECO:0000256" key="14">
    <source>
        <dbReference type="ARBA" id="ARBA00023180"/>
    </source>
</evidence>
<comment type="caution">
    <text evidence="16">Lacks conserved residue(s) required for the propagation of feature annotation.</text>
</comment>
<keyword evidence="8" id="KW-0356">Hemostasis</keyword>
<dbReference type="PANTHER" id="PTHR24040:SF0">
    <property type="entry name" value="VITAMIN K-DEPENDENT PROTEIN S"/>
    <property type="match status" value="1"/>
</dbReference>
<dbReference type="PROSITE" id="PS00010">
    <property type="entry name" value="ASX_HYDROXYL"/>
    <property type="match status" value="3"/>
</dbReference>
<evidence type="ECO:0000256" key="12">
    <source>
        <dbReference type="ARBA" id="ARBA00023145"/>
    </source>
</evidence>
<dbReference type="InterPro" id="IPR001791">
    <property type="entry name" value="Laminin_G"/>
</dbReference>
<comment type="subcellular location">
    <subcellularLocation>
        <location evidence="2">Secreted</location>
    </subcellularLocation>
</comment>
<evidence type="ECO:0000256" key="5">
    <source>
        <dbReference type="ARBA" id="ARBA00022525"/>
    </source>
</evidence>
<dbReference type="PROSITE" id="PS50026">
    <property type="entry name" value="EGF_3"/>
    <property type="match status" value="3"/>
</dbReference>
<dbReference type="PROSITE" id="PS00022">
    <property type="entry name" value="EGF_1"/>
    <property type="match status" value="1"/>
</dbReference>
<protein>
    <recommendedName>
        <fullName evidence="3">Vitamin K-dependent protein S</fullName>
    </recommendedName>
</protein>
<dbReference type="SUPFAM" id="SSF49899">
    <property type="entry name" value="Concanavalin A-like lectins/glucanases"/>
    <property type="match status" value="2"/>
</dbReference>
<evidence type="ECO:0000313" key="23">
    <source>
        <dbReference type="RefSeq" id="XP_020665846.2"/>
    </source>
</evidence>
<dbReference type="SMART" id="SM00179">
    <property type="entry name" value="EGF_CA"/>
    <property type="match status" value="4"/>
</dbReference>
<dbReference type="InterPro" id="IPR035972">
    <property type="entry name" value="GLA-like_dom_SF"/>
</dbReference>
<dbReference type="InterPro" id="IPR009030">
    <property type="entry name" value="Growth_fac_rcpt_cys_sf"/>
</dbReference>
<dbReference type="CDD" id="cd00054">
    <property type="entry name" value="EGF_CA"/>
    <property type="match status" value="3"/>
</dbReference>
<evidence type="ECO:0000256" key="1">
    <source>
        <dbReference type="ARBA" id="ARBA00002240"/>
    </source>
</evidence>
<dbReference type="Pfam" id="PF12661">
    <property type="entry name" value="hEGF"/>
    <property type="match status" value="1"/>
</dbReference>
<evidence type="ECO:0000256" key="2">
    <source>
        <dbReference type="ARBA" id="ARBA00004613"/>
    </source>
</evidence>
<dbReference type="Pfam" id="PF00594">
    <property type="entry name" value="Gla"/>
    <property type="match status" value="1"/>
</dbReference>
<dbReference type="Gene3D" id="2.60.120.200">
    <property type="match status" value="2"/>
</dbReference>
<feature type="domain" description="Laminin G" evidence="19">
    <location>
        <begin position="573"/>
        <end position="752"/>
    </location>
</feature>
<dbReference type="CDD" id="cd00110">
    <property type="entry name" value="LamG"/>
    <property type="match status" value="1"/>
</dbReference>
<keyword evidence="15" id="KW-0280">Fibrinolysis</keyword>
<dbReference type="InterPro" id="IPR013032">
    <property type="entry name" value="EGF-like_CS"/>
</dbReference>
<evidence type="ECO:0000256" key="6">
    <source>
        <dbReference type="ARBA" id="ARBA00022536"/>
    </source>
</evidence>
<dbReference type="PANTHER" id="PTHR24040">
    <property type="entry name" value="LAMININ G-LIKE DOMAIN-CONTAINING PROTEIN"/>
    <property type="match status" value="1"/>
</dbReference>
<dbReference type="GO" id="GO:0007596">
    <property type="term" value="P:blood coagulation"/>
    <property type="evidence" value="ECO:0007669"/>
    <property type="project" value="UniProtKB-KW"/>
</dbReference>
<evidence type="ECO:0000259" key="19">
    <source>
        <dbReference type="PROSITE" id="PS50025"/>
    </source>
</evidence>
<evidence type="ECO:0000256" key="17">
    <source>
        <dbReference type="PROSITE-ProRule" id="PRU00122"/>
    </source>
</evidence>
<dbReference type="SUPFAM" id="SSF57184">
    <property type="entry name" value="Growth factor receptor domain"/>
    <property type="match status" value="1"/>
</dbReference>
<feature type="domain" description="EGF-like" evidence="20">
    <location>
        <begin position="331"/>
        <end position="371"/>
    </location>
</feature>
<dbReference type="Gene3D" id="2.10.25.10">
    <property type="entry name" value="Laminin"/>
    <property type="match status" value="4"/>
</dbReference>
<dbReference type="PROSITE" id="PS01187">
    <property type="entry name" value="EGF_CA"/>
    <property type="match status" value="2"/>
</dbReference>
<dbReference type="GO" id="GO:0005615">
    <property type="term" value="C:extracellular space"/>
    <property type="evidence" value="ECO:0007669"/>
    <property type="project" value="TreeGrafter"/>
</dbReference>
<proteinExistence type="predicted"/>
<dbReference type="InterPro" id="IPR013320">
    <property type="entry name" value="ConA-like_dom_sf"/>
</dbReference>
<dbReference type="PRINTS" id="PR00001">
    <property type="entry name" value="GLABLOOD"/>
</dbReference>
<keyword evidence="10" id="KW-0106">Calcium</keyword>
<keyword evidence="5" id="KW-0964">Secreted</keyword>
<dbReference type="AlphaFoldDB" id="A0A6J0UYV8"/>
<dbReference type="OrthoDB" id="4062651at2759"/>
<dbReference type="Proteomes" id="UP001652642">
    <property type="component" value="Chromosome 3"/>
</dbReference>
<dbReference type="InterPro" id="IPR017857">
    <property type="entry name" value="Coagulation_fac-like_Gla_dom"/>
</dbReference>
<dbReference type="GeneID" id="110088097"/>
<keyword evidence="13 16" id="KW-1015">Disulfide bond</keyword>
<feature type="compositionally biased region" description="Pro residues" evidence="18">
    <location>
        <begin position="9"/>
        <end position="23"/>
    </location>
</feature>
<dbReference type="Pfam" id="PF14670">
    <property type="entry name" value="FXa_inhibition"/>
    <property type="match status" value="1"/>
</dbReference>
<dbReference type="CTD" id="5627"/>
<name>A0A6J0UYV8_9SAUR</name>
<dbReference type="InterPro" id="IPR051145">
    <property type="entry name" value="GAS-SHBG-PROS"/>
</dbReference>
<dbReference type="Pfam" id="PF00054">
    <property type="entry name" value="Laminin_G_1"/>
    <property type="match status" value="1"/>
</dbReference>
<dbReference type="Pfam" id="PF02210">
    <property type="entry name" value="Laminin_G_2"/>
    <property type="match status" value="1"/>
</dbReference>
<dbReference type="GO" id="GO:0042730">
    <property type="term" value="P:fibrinolysis"/>
    <property type="evidence" value="ECO:0007669"/>
    <property type="project" value="UniProtKB-KW"/>
</dbReference>
<dbReference type="KEGG" id="pvt:110088097"/>
<evidence type="ECO:0000256" key="9">
    <source>
        <dbReference type="ARBA" id="ARBA00022737"/>
    </source>
</evidence>
<evidence type="ECO:0000256" key="7">
    <source>
        <dbReference type="ARBA" id="ARBA00022685"/>
    </source>
</evidence>
<organism evidence="22 23">
    <name type="scientific">Pogona vitticeps</name>
    <name type="common">central bearded dragon</name>
    <dbReference type="NCBI Taxonomy" id="103695"/>
    <lineage>
        <taxon>Eukaryota</taxon>
        <taxon>Metazoa</taxon>
        <taxon>Chordata</taxon>
        <taxon>Craniata</taxon>
        <taxon>Vertebrata</taxon>
        <taxon>Euteleostomi</taxon>
        <taxon>Lepidosauria</taxon>
        <taxon>Squamata</taxon>
        <taxon>Bifurcata</taxon>
        <taxon>Unidentata</taxon>
        <taxon>Episquamata</taxon>
        <taxon>Toxicofera</taxon>
        <taxon>Iguania</taxon>
        <taxon>Acrodonta</taxon>
        <taxon>Agamidae</taxon>
        <taxon>Amphibolurinae</taxon>
        <taxon>Pogona</taxon>
    </lineage>
</organism>
<keyword evidence="4" id="KW-0301">Gamma-carboxyglutamic acid</keyword>
<dbReference type="GO" id="GO:0044469">
    <property type="term" value="P:venom-mediated blood coagulation"/>
    <property type="evidence" value="ECO:0007669"/>
    <property type="project" value="UniProtKB-ARBA"/>
</dbReference>
<evidence type="ECO:0000256" key="8">
    <source>
        <dbReference type="ARBA" id="ARBA00022696"/>
    </source>
</evidence>
<dbReference type="InterPro" id="IPR001881">
    <property type="entry name" value="EGF-like_Ca-bd_dom"/>
</dbReference>
<keyword evidence="12" id="KW-0865">Zymogen</keyword>
<evidence type="ECO:0000256" key="4">
    <source>
        <dbReference type="ARBA" id="ARBA00022479"/>
    </source>
</evidence>
<dbReference type="Gene3D" id="4.10.740.10">
    <property type="entry name" value="Coagulation Factor IX"/>
    <property type="match status" value="1"/>
</dbReference>
<feature type="domain" description="Laminin G" evidence="19">
    <location>
        <begin position="384"/>
        <end position="564"/>
    </location>
</feature>
<evidence type="ECO:0000259" key="20">
    <source>
        <dbReference type="PROSITE" id="PS50026"/>
    </source>
</evidence>
<evidence type="ECO:0000256" key="10">
    <source>
        <dbReference type="ARBA" id="ARBA00022837"/>
    </source>
</evidence>
<dbReference type="RefSeq" id="XP_020665846.2">
    <property type="nucleotide sequence ID" value="XM_020810187.2"/>
</dbReference>
<feature type="disulfide bond" evidence="17">
    <location>
        <begin position="725"/>
        <end position="752"/>
    </location>
</feature>